<dbReference type="GeneID" id="9131859"/>
<gene>
    <name evidence="2" type="ordered locus">Metin_0845</name>
</gene>
<evidence type="ECO:0000313" key="2">
    <source>
        <dbReference type="EMBL" id="ADG13509.1"/>
    </source>
</evidence>
<sequence length="178" mass="21305">MKIYRLTGIKALLFLLIFFTALFILISISLVLILPIIIIFLIYILYKVKIKRFFKKLWWRIRRKRIKIKDLSDNGEVKIHFPRRIEVEDEKDEFIKYLISLGGKKEGKFVVFKGYKCFPIYKESYPVNEIISLNYPEDCEAVILGLKGSPAKPKFLYLIPKEYLKRRMSLEEIKRFMV</sequence>
<feature type="transmembrane region" description="Helical" evidence="1">
    <location>
        <begin position="12"/>
        <end position="45"/>
    </location>
</feature>
<proteinExistence type="predicted"/>
<dbReference type="STRING" id="573063.Metin_0845"/>
<evidence type="ECO:0000313" key="3">
    <source>
        <dbReference type="Proteomes" id="UP000002061"/>
    </source>
</evidence>
<reference evidence="2" key="1">
    <citation type="submission" date="2010-04" db="EMBL/GenBank/DDBJ databases">
        <title>Complete sequence of Methanocaldococcus infernus ME.</title>
        <authorList>
            <consortium name="US DOE Joint Genome Institute"/>
            <person name="Lucas S."/>
            <person name="Copeland A."/>
            <person name="Lapidus A."/>
            <person name="Cheng J.-F."/>
            <person name="Bruce D."/>
            <person name="Goodwin L."/>
            <person name="Pitluck S."/>
            <person name="Munk A.C."/>
            <person name="Detter J.C."/>
            <person name="Han C."/>
            <person name="Tapia R."/>
            <person name="Land M."/>
            <person name="Hauser L."/>
            <person name="Kyrpides N."/>
            <person name="Mikhailova N."/>
            <person name="Sieprawska-Lupa M."/>
            <person name="Whitman W.B."/>
            <person name="Woyke T."/>
        </authorList>
    </citation>
    <scope>NUCLEOTIDE SEQUENCE [LARGE SCALE GENOMIC DNA]</scope>
    <source>
        <strain evidence="2">ME</strain>
    </source>
</reference>
<organism evidence="2 3">
    <name type="scientific">Methanocaldococcus infernus (strain DSM 11812 / JCM 15783 / ME)</name>
    <dbReference type="NCBI Taxonomy" id="573063"/>
    <lineage>
        <taxon>Archaea</taxon>
        <taxon>Methanobacteriati</taxon>
        <taxon>Methanobacteriota</taxon>
        <taxon>Methanomada group</taxon>
        <taxon>Methanococci</taxon>
        <taxon>Methanococcales</taxon>
        <taxon>Methanocaldococcaceae</taxon>
        <taxon>Methanocaldococcus</taxon>
    </lineage>
</organism>
<dbReference type="Proteomes" id="UP000002061">
    <property type="component" value="Chromosome"/>
</dbReference>
<keyword evidence="1" id="KW-0472">Membrane</keyword>
<dbReference type="eggNOG" id="arCOG03518">
    <property type="taxonomic scope" value="Archaea"/>
</dbReference>
<dbReference type="RefSeq" id="WP_013100255.1">
    <property type="nucleotide sequence ID" value="NC_014122.1"/>
</dbReference>
<evidence type="ECO:0000256" key="1">
    <source>
        <dbReference type="SAM" id="Phobius"/>
    </source>
</evidence>
<dbReference type="AlphaFoldDB" id="D5VSF6"/>
<keyword evidence="1" id="KW-1133">Transmembrane helix</keyword>
<keyword evidence="3" id="KW-1185">Reference proteome</keyword>
<accession>D5VSF6</accession>
<dbReference type="HOGENOM" id="CLU_1318547_0_0_2"/>
<dbReference type="KEGG" id="mif:Metin_0845"/>
<keyword evidence="1" id="KW-0812">Transmembrane</keyword>
<dbReference type="EMBL" id="CP002009">
    <property type="protein sequence ID" value="ADG13509.1"/>
    <property type="molecule type" value="Genomic_DNA"/>
</dbReference>
<name>D5VSF6_METIM</name>
<protein>
    <submittedName>
        <fullName evidence="2">Uncharacterized protein</fullName>
    </submittedName>
</protein>